<dbReference type="InterPro" id="IPR050278">
    <property type="entry name" value="Serine_Prot_S9B/DPPIV"/>
</dbReference>
<organism evidence="5 6">
    <name type="scientific">Candidatus Barnesiella excrementipullorum</name>
    <dbReference type="NCBI Taxonomy" id="2838479"/>
    <lineage>
        <taxon>Bacteria</taxon>
        <taxon>Pseudomonadati</taxon>
        <taxon>Bacteroidota</taxon>
        <taxon>Bacteroidia</taxon>
        <taxon>Bacteroidales</taxon>
        <taxon>Barnesiellaceae</taxon>
        <taxon>Barnesiella</taxon>
    </lineage>
</organism>
<reference evidence="5" key="2">
    <citation type="submission" date="2021-04" db="EMBL/GenBank/DDBJ databases">
        <authorList>
            <person name="Gilroy R."/>
        </authorList>
    </citation>
    <scope>NUCLEOTIDE SEQUENCE</scope>
    <source>
        <strain evidence="5">ChiHjej12B11-16260</strain>
    </source>
</reference>
<gene>
    <name evidence="5" type="ORF">H9982_00975</name>
</gene>
<dbReference type="AlphaFoldDB" id="A0A9D2AP58"/>
<feature type="domain" description="Dipeptidylpeptidase IV N-terminal" evidence="4">
    <location>
        <begin position="94"/>
        <end position="440"/>
    </location>
</feature>
<dbReference type="PANTHER" id="PTHR11731">
    <property type="entry name" value="PROTEASE FAMILY S9B,C DIPEPTIDYL-PEPTIDASE IV-RELATED"/>
    <property type="match status" value="1"/>
</dbReference>
<feature type="domain" description="Peptidase S9 prolyl oligopeptidase catalytic" evidence="3">
    <location>
        <begin position="530"/>
        <end position="725"/>
    </location>
</feature>
<keyword evidence="1" id="KW-0325">Glycoprotein</keyword>
<dbReference type="SUPFAM" id="SSF82171">
    <property type="entry name" value="DPP6 N-terminal domain-like"/>
    <property type="match status" value="1"/>
</dbReference>
<dbReference type="InterPro" id="IPR002469">
    <property type="entry name" value="Peptidase_S9B_N"/>
</dbReference>
<protein>
    <submittedName>
        <fullName evidence="5">S9 family peptidase</fullName>
    </submittedName>
</protein>
<evidence type="ECO:0000259" key="4">
    <source>
        <dbReference type="Pfam" id="PF00930"/>
    </source>
</evidence>
<dbReference type="Proteomes" id="UP000824246">
    <property type="component" value="Unassembled WGS sequence"/>
</dbReference>
<dbReference type="SUPFAM" id="SSF53474">
    <property type="entry name" value="alpha/beta-Hydrolases"/>
    <property type="match status" value="1"/>
</dbReference>
<evidence type="ECO:0000256" key="1">
    <source>
        <dbReference type="ARBA" id="ARBA00023180"/>
    </source>
</evidence>
<accession>A0A9D2AP58</accession>
<feature type="chain" id="PRO_5039460631" evidence="2">
    <location>
        <begin position="21"/>
        <end position="725"/>
    </location>
</feature>
<evidence type="ECO:0000313" key="5">
    <source>
        <dbReference type="EMBL" id="HIX44770.1"/>
    </source>
</evidence>
<dbReference type="Pfam" id="PF00930">
    <property type="entry name" value="DPPIV_N"/>
    <property type="match status" value="1"/>
</dbReference>
<evidence type="ECO:0000313" key="6">
    <source>
        <dbReference type="Proteomes" id="UP000824246"/>
    </source>
</evidence>
<reference evidence="5" key="1">
    <citation type="journal article" date="2021" name="PeerJ">
        <title>Extensive microbial diversity within the chicken gut microbiome revealed by metagenomics and culture.</title>
        <authorList>
            <person name="Gilroy R."/>
            <person name="Ravi A."/>
            <person name="Getino M."/>
            <person name="Pursley I."/>
            <person name="Horton D.L."/>
            <person name="Alikhan N.F."/>
            <person name="Baker D."/>
            <person name="Gharbi K."/>
            <person name="Hall N."/>
            <person name="Watson M."/>
            <person name="Adriaenssens E.M."/>
            <person name="Foster-Nyarko E."/>
            <person name="Jarju S."/>
            <person name="Secka A."/>
            <person name="Antonio M."/>
            <person name="Oren A."/>
            <person name="Chaudhuri R.R."/>
            <person name="La Ragione R."/>
            <person name="Hildebrand F."/>
            <person name="Pallen M.J."/>
        </authorList>
    </citation>
    <scope>NUCLEOTIDE SEQUENCE</scope>
    <source>
        <strain evidence="5">ChiHjej12B11-16260</strain>
    </source>
</reference>
<dbReference type="Gene3D" id="3.40.50.1820">
    <property type="entry name" value="alpha/beta hydrolase"/>
    <property type="match status" value="1"/>
</dbReference>
<comment type="caution">
    <text evidence="5">The sequence shown here is derived from an EMBL/GenBank/DDBJ whole genome shotgun (WGS) entry which is preliminary data.</text>
</comment>
<keyword evidence="2" id="KW-0732">Signal</keyword>
<dbReference type="GO" id="GO:0006508">
    <property type="term" value="P:proteolysis"/>
    <property type="evidence" value="ECO:0007669"/>
    <property type="project" value="InterPro"/>
</dbReference>
<proteinExistence type="predicted"/>
<evidence type="ECO:0000259" key="3">
    <source>
        <dbReference type="Pfam" id="PF00326"/>
    </source>
</evidence>
<evidence type="ECO:0000256" key="2">
    <source>
        <dbReference type="SAM" id="SignalP"/>
    </source>
</evidence>
<dbReference type="Pfam" id="PF00326">
    <property type="entry name" value="Peptidase_S9"/>
    <property type="match status" value="1"/>
</dbReference>
<name>A0A9D2AP58_9BACT</name>
<dbReference type="GO" id="GO:0008236">
    <property type="term" value="F:serine-type peptidase activity"/>
    <property type="evidence" value="ECO:0007669"/>
    <property type="project" value="InterPro"/>
</dbReference>
<dbReference type="InterPro" id="IPR029058">
    <property type="entry name" value="AB_hydrolase_fold"/>
</dbReference>
<dbReference type="Gene3D" id="2.140.10.30">
    <property type="entry name" value="Dipeptidylpeptidase IV, N-terminal domain"/>
    <property type="match status" value="1"/>
</dbReference>
<sequence length="725" mass="81625">MKRIIAGILIALTTLTAATAAKLDLRDITDNVFKGEKVSQITPLKDGIHYVASNSDNTRIEKYDYRTGKVVATLFDVNTARECKLKSFDGYALSDDETRLLIYADSEPIYRRSFKANYYTFEIKRNLLKPLSDGGKQQAAVYSPNGRMVAFVRDNNIYLKKLDYGTEIAVTRDGEKNKIINGVPDWVYEEEFGFSSAMQWSSDSELLSFIRFDETAVKQFSFPLYGSYSPDYPQYELYPGNMQYKYPVAGETNSRVSVITYTVETRALKQHDIPAASDGYIPRIFAMPEADCLAVVTLNRTQNQLCLYRLNARSGVTRLLIEDRDEAWIDEKVLDMFVFYPDFFTFASDRDGYLRIYKCNNNGIIQHAISPEREEVTDFLGYNPATQTFYCQATAGALNRAIYRYDSKNGIVNLTPGKGTHSALFNPTCTYYIHGYNSATQVPTYTLCNAAGKEIRPIVENTALAEKVAQTTLPTKEFFTMTNGNGTILNGYIVKPSSFDPSHKYPVVLNQYSGPGSQQVLDKWEIDWYHYLAEQGYIVICVDGRGTGGRGKAFETTVYQQLGRYETQDQIAAARYAASLPYVDADKIGIWGWSYGGYETLMAMTTGGGVFAAGIAIAPVTDWRYYDTIYAERYMRTPNENTEGYRYGAPVTHAAGLQGDLLIITGTADDNVHMSNTMEFTAALIEAGKQFDMMVYPNQGHSINGGNSRYHIYTRVCKFFNEKLK</sequence>
<feature type="signal peptide" evidence="2">
    <location>
        <begin position="1"/>
        <end position="20"/>
    </location>
</feature>
<dbReference type="FunFam" id="3.40.50.1820:FF:000003">
    <property type="entry name" value="Dipeptidyl peptidase 4"/>
    <property type="match status" value="1"/>
</dbReference>
<dbReference type="PANTHER" id="PTHR11731:SF193">
    <property type="entry name" value="DIPEPTIDYL PEPTIDASE 9"/>
    <property type="match status" value="1"/>
</dbReference>
<dbReference type="InterPro" id="IPR001375">
    <property type="entry name" value="Peptidase_S9_cat"/>
</dbReference>
<dbReference type="GO" id="GO:0008239">
    <property type="term" value="F:dipeptidyl-peptidase activity"/>
    <property type="evidence" value="ECO:0007669"/>
    <property type="project" value="TreeGrafter"/>
</dbReference>
<dbReference type="EMBL" id="DXFB01000025">
    <property type="protein sequence ID" value="HIX44770.1"/>
    <property type="molecule type" value="Genomic_DNA"/>
</dbReference>